<dbReference type="InterPro" id="IPR036394">
    <property type="entry name" value="Ribosomal_uL22_sf"/>
</dbReference>
<dbReference type="InterPro" id="IPR001063">
    <property type="entry name" value="Ribosomal_uL22"/>
</dbReference>
<evidence type="ECO:0000256" key="4">
    <source>
        <dbReference type="RuleBase" id="RU004005"/>
    </source>
</evidence>
<evidence type="ECO:0000313" key="5">
    <source>
        <dbReference type="EMBL" id="ORY87671.1"/>
    </source>
</evidence>
<keyword evidence="2 4" id="KW-0689">Ribosomal protein</keyword>
<protein>
    <submittedName>
        <fullName evidence="5">Ribosomal protein L22/L17</fullName>
    </submittedName>
</protein>
<evidence type="ECO:0000256" key="2">
    <source>
        <dbReference type="ARBA" id="ARBA00022980"/>
    </source>
</evidence>
<dbReference type="PANTHER" id="PTHR13501">
    <property type="entry name" value="CHLOROPLAST 50S RIBOSOMAL PROTEIN L22-RELATED"/>
    <property type="match status" value="1"/>
</dbReference>
<evidence type="ECO:0000313" key="6">
    <source>
        <dbReference type="Proteomes" id="UP000193685"/>
    </source>
</evidence>
<name>A0A1Y2FUH3_PROLT</name>
<keyword evidence="3 4" id="KW-0687">Ribonucleoprotein</keyword>
<gene>
    <name evidence="5" type="ORF">BCR37DRAFT_337958</name>
</gene>
<dbReference type="GO" id="GO:0005762">
    <property type="term" value="C:mitochondrial large ribosomal subunit"/>
    <property type="evidence" value="ECO:0007669"/>
    <property type="project" value="TreeGrafter"/>
</dbReference>
<dbReference type="AlphaFoldDB" id="A0A1Y2FUH3"/>
<feature type="non-terminal residue" evidence="5">
    <location>
        <position position="1"/>
    </location>
</feature>
<dbReference type="GO" id="GO:0006412">
    <property type="term" value="P:translation"/>
    <property type="evidence" value="ECO:0007669"/>
    <property type="project" value="InterPro"/>
</dbReference>
<dbReference type="GeneID" id="63783885"/>
<dbReference type="OrthoDB" id="416470at2759"/>
<dbReference type="Gene3D" id="3.90.470.10">
    <property type="entry name" value="Ribosomal protein L22/L17"/>
    <property type="match status" value="1"/>
</dbReference>
<evidence type="ECO:0000256" key="1">
    <source>
        <dbReference type="ARBA" id="ARBA00009451"/>
    </source>
</evidence>
<organism evidence="5 6">
    <name type="scientific">Protomyces lactucae-debilis</name>
    <dbReference type="NCBI Taxonomy" id="2754530"/>
    <lineage>
        <taxon>Eukaryota</taxon>
        <taxon>Fungi</taxon>
        <taxon>Dikarya</taxon>
        <taxon>Ascomycota</taxon>
        <taxon>Taphrinomycotina</taxon>
        <taxon>Taphrinomycetes</taxon>
        <taxon>Taphrinales</taxon>
        <taxon>Protomycetaceae</taxon>
        <taxon>Protomyces</taxon>
    </lineage>
</organism>
<dbReference type="STRING" id="56484.A0A1Y2FUH3"/>
<reference evidence="5 6" key="1">
    <citation type="submission" date="2016-07" db="EMBL/GenBank/DDBJ databases">
        <title>Pervasive Adenine N6-methylation of Active Genes in Fungi.</title>
        <authorList>
            <consortium name="DOE Joint Genome Institute"/>
            <person name="Mondo S.J."/>
            <person name="Dannebaum R.O."/>
            <person name="Kuo R.C."/>
            <person name="Labutti K."/>
            <person name="Haridas S."/>
            <person name="Kuo A."/>
            <person name="Salamov A."/>
            <person name="Ahrendt S.R."/>
            <person name="Lipzen A."/>
            <person name="Sullivan W."/>
            <person name="Andreopoulos W.B."/>
            <person name="Clum A."/>
            <person name="Lindquist E."/>
            <person name="Daum C."/>
            <person name="Ramamoorthy G.K."/>
            <person name="Gryganskyi A."/>
            <person name="Culley D."/>
            <person name="Magnuson J.K."/>
            <person name="James T.Y."/>
            <person name="O'Malley M.A."/>
            <person name="Stajich J.E."/>
            <person name="Spatafora J.W."/>
            <person name="Visel A."/>
            <person name="Grigoriev I.V."/>
        </authorList>
    </citation>
    <scope>NUCLEOTIDE SEQUENCE [LARGE SCALE GENOMIC DNA]</scope>
    <source>
        <strain evidence="5 6">12-1054</strain>
    </source>
</reference>
<dbReference type="PANTHER" id="PTHR13501:SF8">
    <property type="entry name" value="LARGE RIBOSOMAL SUBUNIT PROTEIN UL22M"/>
    <property type="match status" value="1"/>
</dbReference>
<keyword evidence="6" id="KW-1185">Reference proteome</keyword>
<dbReference type="Proteomes" id="UP000193685">
    <property type="component" value="Unassembled WGS sequence"/>
</dbReference>
<feature type="non-terminal residue" evidence="5">
    <location>
        <position position="141"/>
    </location>
</feature>
<sequence>ITSKKVPTSIKKMSLLANLIAHKPVSHGVLQMRFSNKRHATHLANLLENARRGAISKGMDEESLVVDQAWVTKGQYIERKWYKGRGRMTIQRRPRVGIDVRVVDKTTLEPRVLAKKEKLVRKLTKPHLISRPIYQSSMFTC</sequence>
<dbReference type="GO" id="GO:0003735">
    <property type="term" value="F:structural constituent of ribosome"/>
    <property type="evidence" value="ECO:0007669"/>
    <property type="project" value="InterPro"/>
</dbReference>
<accession>A0A1Y2FUH3</accession>
<dbReference type="Pfam" id="PF00237">
    <property type="entry name" value="Ribosomal_L22"/>
    <property type="match status" value="1"/>
</dbReference>
<evidence type="ECO:0000256" key="3">
    <source>
        <dbReference type="ARBA" id="ARBA00023274"/>
    </source>
</evidence>
<dbReference type="SUPFAM" id="SSF54843">
    <property type="entry name" value="Ribosomal protein L22"/>
    <property type="match status" value="1"/>
</dbReference>
<comment type="caution">
    <text evidence="5">The sequence shown here is derived from an EMBL/GenBank/DDBJ whole genome shotgun (WGS) entry which is preliminary data.</text>
</comment>
<proteinExistence type="inferred from homology"/>
<dbReference type="RefSeq" id="XP_040728166.1">
    <property type="nucleotide sequence ID" value="XM_040867286.1"/>
</dbReference>
<comment type="similarity">
    <text evidence="1 4">Belongs to the universal ribosomal protein uL22 family.</text>
</comment>
<dbReference type="InterPro" id="IPR047867">
    <property type="entry name" value="Ribosomal_uL22_bac/org-type"/>
</dbReference>
<dbReference type="EMBL" id="MCFI01000001">
    <property type="protein sequence ID" value="ORY87671.1"/>
    <property type="molecule type" value="Genomic_DNA"/>
</dbReference>